<reference evidence="3 4" key="1">
    <citation type="submission" date="2016-06" db="EMBL/GenBank/DDBJ databases">
        <authorList>
            <person name="Olsen C.W."/>
            <person name="Carey S."/>
            <person name="Hinshaw L."/>
            <person name="Karasin A.I."/>
        </authorList>
    </citation>
    <scope>NUCLEOTIDE SEQUENCE [LARGE SCALE GENOMIC DNA]</scope>
    <source>
        <strain evidence="3 4">LZ-22</strain>
    </source>
</reference>
<name>A0A1G6H541_9ACTN</name>
<dbReference type="Pfam" id="PF01546">
    <property type="entry name" value="Peptidase_M20"/>
    <property type="match status" value="1"/>
</dbReference>
<evidence type="ECO:0000313" key="4">
    <source>
        <dbReference type="Proteomes" id="UP000199086"/>
    </source>
</evidence>
<feature type="binding site" evidence="1">
    <location>
        <position position="119"/>
    </location>
    <ligand>
        <name>Mn(2+)</name>
        <dbReference type="ChEBI" id="CHEBI:29035"/>
        <label>2</label>
    </ligand>
</feature>
<keyword evidence="1" id="KW-0464">Manganese</keyword>
<dbReference type="PANTHER" id="PTHR11014">
    <property type="entry name" value="PEPTIDASE M20 FAMILY MEMBER"/>
    <property type="match status" value="1"/>
</dbReference>
<gene>
    <name evidence="3" type="ORF">GA0111570_106205</name>
</gene>
<dbReference type="InterPro" id="IPR036264">
    <property type="entry name" value="Bact_exopeptidase_dim_dom"/>
</dbReference>
<feature type="binding site" evidence="1">
    <location>
        <position position="155"/>
    </location>
    <ligand>
        <name>Mn(2+)</name>
        <dbReference type="ChEBI" id="CHEBI:29035"/>
        <label>2</label>
    </ligand>
</feature>
<dbReference type="Gene3D" id="3.30.70.360">
    <property type="match status" value="1"/>
</dbReference>
<evidence type="ECO:0000313" key="3">
    <source>
        <dbReference type="EMBL" id="SDB89228.1"/>
    </source>
</evidence>
<feature type="binding site" evidence="1">
    <location>
        <position position="180"/>
    </location>
    <ligand>
        <name>Mn(2+)</name>
        <dbReference type="ChEBI" id="CHEBI:29035"/>
        <label>2</label>
    </ligand>
</feature>
<dbReference type="SUPFAM" id="SSF53187">
    <property type="entry name" value="Zn-dependent exopeptidases"/>
    <property type="match status" value="1"/>
</dbReference>
<keyword evidence="1" id="KW-0479">Metal-binding</keyword>
<protein>
    <submittedName>
        <fullName evidence="3">Amidohydrolase</fullName>
    </submittedName>
</protein>
<keyword evidence="4" id="KW-1185">Reference proteome</keyword>
<dbReference type="GO" id="GO:0046872">
    <property type="term" value="F:metal ion binding"/>
    <property type="evidence" value="ECO:0007669"/>
    <property type="project" value="UniProtKB-KW"/>
</dbReference>
<dbReference type="AlphaFoldDB" id="A0A1G6H541"/>
<feature type="region of interest" description="Disordered" evidence="2">
    <location>
        <begin position="411"/>
        <end position="436"/>
    </location>
</feature>
<dbReference type="Proteomes" id="UP000199086">
    <property type="component" value="Unassembled WGS sequence"/>
</dbReference>
<organism evidence="3 4">
    <name type="scientific">Raineyella antarctica</name>
    <dbReference type="NCBI Taxonomy" id="1577474"/>
    <lineage>
        <taxon>Bacteria</taxon>
        <taxon>Bacillati</taxon>
        <taxon>Actinomycetota</taxon>
        <taxon>Actinomycetes</taxon>
        <taxon>Propionibacteriales</taxon>
        <taxon>Propionibacteriaceae</taxon>
        <taxon>Raineyella</taxon>
    </lineage>
</organism>
<dbReference type="InterPro" id="IPR017439">
    <property type="entry name" value="Amidohydrolase"/>
</dbReference>
<dbReference type="RefSeq" id="WP_092610826.1">
    <property type="nucleotide sequence ID" value="NZ_FMYF01000006.1"/>
</dbReference>
<proteinExistence type="predicted"/>
<evidence type="ECO:0000256" key="2">
    <source>
        <dbReference type="SAM" id="MobiDB-lite"/>
    </source>
</evidence>
<feature type="binding site" evidence="1">
    <location>
        <position position="381"/>
    </location>
    <ligand>
        <name>Mn(2+)</name>
        <dbReference type="ChEBI" id="CHEBI:29035"/>
        <label>2</label>
    </ligand>
</feature>
<accession>A0A1G6H541</accession>
<feature type="binding site" evidence="1">
    <location>
        <position position="117"/>
    </location>
    <ligand>
        <name>Mn(2+)</name>
        <dbReference type="ChEBI" id="CHEBI:29035"/>
        <label>2</label>
    </ligand>
</feature>
<dbReference type="OrthoDB" id="9777385at2"/>
<comment type="cofactor">
    <cofactor evidence="1">
        <name>Mn(2+)</name>
        <dbReference type="ChEBI" id="CHEBI:29035"/>
    </cofactor>
    <text evidence="1">The Mn(2+) ion enhances activity.</text>
</comment>
<dbReference type="SUPFAM" id="SSF55031">
    <property type="entry name" value="Bacterial exopeptidase dimerisation domain"/>
    <property type="match status" value="1"/>
</dbReference>
<evidence type="ECO:0000256" key="1">
    <source>
        <dbReference type="PIRSR" id="PIRSR005962-1"/>
    </source>
</evidence>
<dbReference type="GO" id="GO:0016787">
    <property type="term" value="F:hydrolase activity"/>
    <property type="evidence" value="ECO:0007669"/>
    <property type="project" value="UniProtKB-KW"/>
</dbReference>
<keyword evidence="3" id="KW-0378">Hydrolase</keyword>
<dbReference type="Gene3D" id="3.40.630.10">
    <property type="entry name" value="Zn peptidases"/>
    <property type="match status" value="1"/>
</dbReference>
<dbReference type="PIRSF" id="PIRSF005962">
    <property type="entry name" value="Pept_M20D_amidohydro"/>
    <property type="match status" value="1"/>
</dbReference>
<dbReference type="STRING" id="1577474.GA0111570_106205"/>
<dbReference type="InterPro" id="IPR002933">
    <property type="entry name" value="Peptidase_M20"/>
</dbReference>
<dbReference type="EMBL" id="FMYF01000006">
    <property type="protein sequence ID" value="SDB89228.1"/>
    <property type="molecule type" value="Genomic_DNA"/>
</dbReference>
<dbReference type="PANTHER" id="PTHR11014:SF63">
    <property type="entry name" value="METALLOPEPTIDASE, PUTATIVE (AFU_ORTHOLOGUE AFUA_6G09600)-RELATED"/>
    <property type="match status" value="1"/>
</dbReference>
<dbReference type="NCBIfam" id="TIGR01891">
    <property type="entry name" value="amidohydrolases"/>
    <property type="match status" value="1"/>
</dbReference>
<sequence length="436" mass="45553">MTAAPTTHEGDPGPAIAAASAALSERMIAFRRDLHSHPELGHAERRTTQRVADSLAALGLEPQVLPVGTGLTCDIIGDGWDPSRGMVALRGDMDALPLTDAKDVSYASKYAGVTHACGHDVHTTVVLGVGHVLVDLRNRGLLKTAVRLVFQPAEESTPSGAPDVIRAGALEGVREAYALHCDPRTTVGQIAVKRGAITSAAVKVNVNLRGTGGHTSRPHLTADIIGALGSIVTQTPFLLSRRIDPRSGASLIWGRIAAGSVENAIPRTGEVGGTLRVLDVPGWKKAVAVLPDLISSIVAPFGAELDIDIDPGIPPTVNDPRGVARLVDAAERQLGADSVARTAQSLGGEDFAWILQAVPGAMARLGVRPRGVAEADWPDIHQPGFDVDEECIQVGVRVLSRLAATPIHYHDPLPAPRTPAERGVADHAAAPSGGKR</sequence>